<dbReference type="EMBL" id="BAAAXZ010000100">
    <property type="protein sequence ID" value="GAA2929055.1"/>
    <property type="molecule type" value="Genomic_DNA"/>
</dbReference>
<evidence type="ECO:0000313" key="1">
    <source>
        <dbReference type="EMBL" id="GAA2929055.1"/>
    </source>
</evidence>
<evidence type="ECO:0008006" key="3">
    <source>
        <dbReference type="Google" id="ProtNLM"/>
    </source>
</evidence>
<accession>A0ABN3WX21</accession>
<proteinExistence type="predicted"/>
<dbReference type="InterPro" id="IPR029058">
    <property type="entry name" value="AB_hydrolase_fold"/>
</dbReference>
<keyword evidence="2" id="KW-1185">Reference proteome</keyword>
<evidence type="ECO:0000313" key="2">
    <source>
        <dbReference type="Proteomes" id="UP001501102"/>
    </source>
</evidence>
<gene>
    <name evidence="1" type="ORF">GCM10020221_26090</name>
</gene>
<name>A0ABN3WX21_STRTU</name>
<protein>
    <recommendedName>
        <fullName evidence="3">Alpha/beta hydrolase</fullName>
    </recommendedName>
</protein>
<dbReference type="Proteomes" id="UP001501102">
    <property type="component" value="Unassembled WGS sequence"/>
</dbReference>
<sequence>MAGTSVASREHDAWDALPGITAPTLVLHGTDDVFNPAANAPLLAERIPGAGLRMIPGARHAYFDEFRAVAGPLVLDFLDG</sequence>
<comment type="caution">
    <text evidence="1">The sequence shown here is derived from an EMBL/GenBank/DDBJ whole genome shotgun (WGS) entry which is preliminary data.</text>
</comment>
<reference evidence="1 2" key="1">
    <citation type="journal article" date="2019" name="Int. J. Syst. Evol. Microbiol.">
        <title>The Global Catalogue of Microorganisms (GCM) 10K type strain sequencing project: providing services to taxonomists for standard genome sequencing and annotation.</title>
        <authorList>
            <consortium name="The Broad Institute Genomics Platform"/>
            <consortium name="The Broad Institute Genome Sequencing Center for Infectious Disease"/>
            <person name="Wu L."/>
            <person name="Ma J."/>
        </authorList>
    </citation>
    <scope>NUCLEOTIDE SEQUENCE [LARGE SCALE GENOMIC DNA]</scope>
    <source>
        <strain evidence="1 2">JCM 4087</strain>
    </source>
</reference>
<dbReference type="SUPFAM" id="SSF53474">
    <property type="entry name" value="alpha/beta-Hydrolases"/>
    <property type="match status" value="1"/>
</dbReference>
<organism evidence="1 2">
    <name type="scientific">Streptomyces thioluteus</name>
    <dbReference type="NCBI Taxonomy" id="66431"/>
    <lineage>
        <taxon>Bacteria</taxon>
        <taxon>Bacillati</taxon>
        <taxon>Actinomycetota</taxon>
        <taxon>Actinomycetes</taxon>
        <taxon>Kitasatosporales</taxon>
        <taxon>Streptomycetaceae</taxon>
        <taxon>Streptomyces</taxon>
    </lineage>
</organism>
<dbReference type="RefSeq" id="WP_344963229.1">
    <property type="nucleotide sequence ID" value="NZ_BAAAXZ010000100.1"/>
</dbReference>
<dbReference type="Gene3D" id="3.40.50.1820">
    <property type="entry name" value="alpha/beta hydrolase"/>
    <property type="match status" value="1"/>
</dbReference>